<gene>
    <name evidence="1" type="ORF">SAMN05444278_102151</name>
</gene>
<evidence type="ECO:0000313" key="1">
    <source>
        <dbReference type="EMBL" id="SHE50850.1"/>
    </source>
</evidence>
<evidence type="ECO:0000313" key="2">
    <source>
        <dbReference type="Proteomes" id="UP000184462"/>
    </source>
</evidence>
<proteinExistence type="predicted"/>
<dbReference type="STRING" id="1155689.SAMN05444278_102151"/>
<reference evidence="1 2" key="1">
    <citation type="submission" date="2016-11" db="EMBL/GenBank/DDBJ databases">
        <authorList>
            <person name="Jaros S."/>
            <person name="Januszkiewicz K."/>
            <person name="Wedrychowicz H."/>
        </authorList>
    </citation>
    <scope>NUCLEOTIDE SEQUENCE [LARGE SCALE GENOMIC DNA]</scope>
    <source>
        <strain evidence="1 2">DSM 25661</strain>
    </source>
</reference>
<protein>
    <submittedName>
        <fullName evidence="1">Uncharacterized protein</fullName>
    </submittedName>
</protein>
<dbReference type="Proteomes" id="UP000184462">
    <property type="component" value="Unassembled WGS sequence"/>
</dbReference>
<dbReference type="RefSeq" id="WP_143185640.1">
    <property type="nucleotide sequence ID" value="NZ_FQTW01000002.1"/>
</dbReference>
<dbReference type="OrthoDB" id="1463953at2"/>
<name>A0A1M4U2J3_9FLAO</name>
<keyword evidence="2" id="KW-1185">Reference proteome</keyword>
<organism evidence="1 2">
    <name type="scientific">Psychroflexus salarius</name>
    <dbReference type="NCBI Taxonomy" id="1155689"/>
    <lineage>
        <taxon>Bacteria</taxon>
        <taxon>Pseudomonadati</taxon>
        <taxon>Bacteroidota</taxon>
        <taxon>Flavobacteriia</taxon>
        <taxon>Flavobacteriales</taxon>
        <taxon>Flavobacteriaceae</taxon>
        <taxon>Psychroflexus</taxon>
    </lineage>
</organism>
<dbReference type="EMBL" id="FQTW01000002">
    <property type="protein sequence ID" value="SHE50850.1"/>
    <property type="molecule type" value="Genomic_DNA"/>
</dbReference>
<accession>A0A1M4U2J3</accession>
<dbReference type="AlphaFoldDB" id="A0A1M4U2J3"/>
<sequence length="79" mass="8741">MKTITFILALGATMLVPNTNNLNSDDYRKASCSVTIGNVTFTHTVGCFLCGEDRAERRCQRKLNELVALVTENPDCECL</sequence>